<evidence type="ECO:0000313" key="3">
    <source>
        <dbReference type="Proteomes" id="UP001345219"/>
    </source>
</evidence>
<name>A0AAN7PWY4_9MYRT</name>
<protein>
    <submittedName>
        <fullName evidence="2">Uncharacterized protein</fullName>
    </submittedName>
</protein>
<evidence type="ECO:0000313" key="2">
    <source>
        <dbReference type="EMBL" id="KAK4755269.1"/>
    </source>
</evidence>
<organism evidence="2 3">
    <name type="scientific">Trapa incisa</name>
    <dbReference type="NCBI Taxonomy" id="236973"/>
    <lineage>
        <taxon>Eukaryota</taxon>
        <taxon>Viridiplantae</taxon>
        <taxon>Streptophyta</taxon>
        <taxon>Embryophyta</taxon>
        <taxon>Tracheophyta</taxon>
        <taxon>Spermatophyta</taxon>
        <taxon>Magnoliopsida</taxon>
        <taxon>eudicotyledons</taxon>
        <taxon>Gunneridae</taxon>
        <taxon>Pentapetalae</taxon>
        <taxon>rosids</taxon>
        <taxon>malvids</taxon>
        <taxon>Myrtales</taxon>
        <taxon>Lythraceae</taxon>
        <taxon>Trapa</taxon>
    </lineage>
</organism>
<feature type="compositionally biased region" description="Basic residues" evidence="1">
    <location>
        <begin position="1"/>
        <end position="10"/>
    </location>
</feature>
<proteinExistence type="predicted"/>
<reference evidence="2 3" key="1">
    <citation type="journal article" date="2023" name="Hortic Res">
        <title>Pangenome of water caltrop reveals structural variations and asymmetric subgenome divergence after allopolyploidization.</title>
        <authorList>
            <person name="Zhang X."/>
            <person name="Chen Y."/>
            <person name="Wang L."/>
            <person name="Yuan Y."/>
            <person name="Fang M."/>
            <person name="Shi L."/>
            <person name="Lu R."/>
            <person name="Comes H.P."/>
            <person name="Ma Y."/>
            <person name="Chen Y."/>
            <person name="Huang G."/>
            <person name="Zhou Y."/>
            <person name="Zheng Z."/>
            <person name="Qiu Y."/>
        </authorList>
    </citation>
    <scope>NUCLEOTIDE SEQUENCE [LARGE SCALE GENOMIC DNA]</scope>
    <source>
        <tissue evidence="2">Roots</tissue>
    </source>
</reference>
<dbReference type="AlphaFoldDB" id="A0AAN7PWY4"/>
<sequence length="135" mass="15061">MSAVHGRHISQMRQSGRGCAASIQSSREPRSRLLASKKLDMKSSEGRESMFSHPTGSPASFPGKGMTRNCMLRFGSAEDSSEGSDGRRRRALRGVRSNVTVWPRPARSLARSTKGMRWLCDMKGRRRKWMESSSS</sequence>
<dbReference type="EMBL" id="JAXIOK010000014">
    <property type="protein sequence ID" value="KAK4755269.1"/>
    <property type="molecule type" value="Genomic_DNA"/>
</dbReference>
<comment type="caution">
    <text evidence="2">The sequence shown here is derived from an EMBL/GenBank/DDBJ whole genome shotgun (WGS) entry which is preliminary data.</text>
</comment>
<dbReference type="Proteomes" id="UP001345219">
    <property type="component" value="Chromosome 8"/>
</dbReference>
<evidence type="ECO:0000256" key="1">
    <source>
        <dbReference type="SAM" id="MobiDB-lite"/>
    </source>
</evidence>
<feature type="compositionally biased region" description="Basic and acidic residues" evidence="1">
    <location>
        <begin position="27"/>
        <end position="50"/>
    </location>
</feature>
<gene>
    <name evidence="2" type="ORF">SAY87_009026</name>
</gene>
<accession>A0AAN7PWY4</accession>
<keyword evidence="3" id="KW-1185">Reference proteome</keyword>
<feature type="region of interest" description="Disordered" evidence="1">
    <location>
        <begin position="1"/>
        <end position="92"/>
    </location>
</feature>